<sequence length="102" mass="10405">PPVMASGPLAATIMDYAPIVNIPPFGMCTSLANPTVASATAAALGVLTPMPCLPVIPAPWVPGSPTVNINNFPALNNSSKCMCTWGGVITIMNPGQFTVQVP</sequence>
<organism evidence="1 2">
    <name type="scientific">Adonisia turfae CCMR0081</name>
    <dbReference type="NCBI Taxonomy" id="2292702"/>
    <lineage>
        <taxon>Bacteria</taxon>
        <taxon>Bacillati</taxon>
        <taxon>Cyanobacteriota</taxon>
        <taxon>Adonisia</taxon>
        <taxon>Adonisia turfae</taxon>
    </lineage>
</organism>
<evidence type="ECO:0000313" key="1">
    <source>
        <dbReference type="EMBL" id="NEZ55300.1"/>
    </source>
</evidence>
<gene>
    <name evidence="1" type="ORF">DXZ20_06340</name>
</gene>
<dbReference type="InterPro" id="IPR025460">
    <property type="entry name" value="DUF4280"/>
</dbReference>
<accession>A0A6M0RHB1</accession>
<proteinExistence type="predicted"/>
<dbReference type="EMBL" id="QXHD01000004">
    <property type="protein sequence ID" value="NEZ55300.1"/>
    <property type="molecule type" value="Genomic_DNA"/>
</dbReference>
<keyword evidence="2" id="KW-1185">Reference proteome</keyword>
<feature type="non-terminal residue" evidence="1">
    <location>
        <position position="1"/>
    </location>
</feature>
<dbReference type="RefSeq" id="WP_163703418.1">
    <property type="nucleotide sequence ID" value="NZ_QXHD01000004.1"/>
</dbReference>
<reference evidence="1 2" key="1">
    <citation type="journal article" date="2020" name="Microb. Ecol.">
        <title>Ecogenomics of the Marine Benthic Filamentous Cyanobacterium Adonisia.</title>
        <authorList>
            <person name="Walter J.M."/>
            <person name="Coutinho F.H."/>
            <person name="Leomil L."/>
            <person name="Hargreaves P.I."/>
            <person name="Campeao M.E."/>
            <person name="Vieira V.V."/>
            <person name="Silva B.S."/>
            <person name="Fistarol G.O."/>
            <person name="Salomon P.S."/>
            <person name="Sawabe T."/>
            <person name="Mino S."/>
            <person name="Hosokawa M."/>
            <person name="Miyashita H."/>
            <person name="Maruyama F."/>
            <person name="van Verk M.C."/>
            <person name="Dutilh B.E."/>
            <person name="Thompson C.C."/>
            <person name="Thompson F.L."/>
        </authorList>
    </citation>
    <scope>NUCLEOTIDE SEQUENCE [LARGE SCALE GENOMIC DNA]</scope>
    <source>
        <strain evidence="1 2">CCMR0081</strain>
    </source>
</reference>
<name>A0A6M0RHB1_9CYAN</name>
<dbReference type="Pfam" id="PF14107">
    <property type="entry name" value="DUF4280"/>
    <property type="match status" value="1"/>
</dbReference>
<dbReference type="Proteomes" id="UP000481033">
    <property type="component" value="Unassembled WGS sequence"/>
</dbReference>
<protein>
    <submittedName>
        <fullName evidence="1">DUF4280 domain-containing protein</fullName>
    </submittedName>
</protein>
<evidence type="ECO:0000313" key="2">
    <source>
        <dbReference type="Proteomes" id="UP000481033"/>
    </source>
</evidence>
<dbReference type="AlphaFoldDB" id="A0A6M0RHB1"/>
<comment type="caution">
    <text evidence="1">The sequence shown here is derived from an EMBL/GenBank/DDBJ whole genome shotgun (WGS) entry which is preliminary data.</text>
</comment>